<name>A0A0E9X501_ANGAN</name>
<sequence>MYWSEAFLLRFHTFASDFVYIYIFLFKWYSRGKNAALFLHLHCKQAVYKRCFHFIQAIPHFYHFK</sequence>
<keyword evidence="1" id="KW-0472">Membrane</keyword>
<evidence type="ECO:0000256" key="1">
    <source>
        <dbReference type="SAM" id="Phobius"/>
    </source>
</evidence>
<reference evidence="2" key="1">
    <citation type="submission" date="2014-11" db="EMBL/GenBank/DDBJ databases">
        <authorList>
            <person name="Amaro Gonzalez C."/>
        </authorList>
    </citation>
    <scope>NUCLEOTIDE SEQUENCE</scope>
</reference>
<feature type="transmembrane region" description="Helical" evidence="1">
    <location>
        <begin position="6"/>
        <end position="25"/>
    </location>
</feature>
<organism evidence="2">
    <name type="scientific">Anguilla anguilla</name>
    <name type="common">European freshwater eel</name>
    <name type="synonym">Muraena anguilla</name>
    <dbReference type="NCBI Taxonomy" id="7936"/>
    <lineage>
        <taxon>Eukaryota</taxon>
        <taxon>Metazoa</taxon>
        <taxon>Chordata</taxon>
        <taxon>Craniata</taxon>
        <taxon>Vertebrata</taxon>
        <taxon>Euteleostomi</taxon>
        <taxon>Actinopterygii</taxon>
        <taxon>Neopterygii</taxon>
        <taxon>Teleostei</taxon>
        <taxon>Anguilliformes</taxon>
        <taxon>Anguillidae</taxon>
        <taxon>Anguilla</taxon>
    </lineage>
</organism>
<evidence type="ECO:0000313" key="2">
    <source>
        <dbReference type="EMBL" id="JAH97689.1"/>
    </source>
</evidence>
<protein>
    <submittedName>
        <fullName evidence="2">Uncharacterized protein</fullName>
    </submittedName>
</protein>
<dbReference type="EMBL" id="GBXM01010888">
    <property type="protein sequence ID" value="JAH97689.1"/>
    <property type="molecule type" value="Transcribed_RNA"/>
</dbReference>
<keyword evidence="1" id="KW-1133">Transmembrane helix</keyword>
<accession>A0A0E9X501</accession>
<dbReference type="AlphaFoldDB" id="A0A0E9X501"/>
<proteinExistence type="predicted"/>
<keyword evidence="1" id="KW-0812">Transmembrane</keyword>
<reference evidence="2" key="2">
    <citation type="journal article" date="2015" name="Fish Shellfish Immunol.">
        <title>Early steps in the European eel (Anguilla anguilla)-Vibrio vulnificus interaction in the gills: Role of the RtxA13 toxin.</title>
        <authorList>
            <person name="Callol A."/>
            <person name="Pajuelo D."/>
            <person name="Ebbesson L."/>
            <person name="Teles M."/>
            <person name="MacKenzie S."/>
            <person name="Amaro C."/>
        </authorList>
    </citation>
    <scope>NUCLEOTIDE SEQUENCE</scope>
</reference>